<evidence type="ECO:0000313" key="4">
    <source>
        <dbReference type="Proteomes" id="UP000215914"/>
    </source>
</evidence>
<dbReference type="InParanoid" id="A0A251STQ3"/>
<proteinExistence type="predicted"/>
<keyword evidence="1" id="KW-0472">Membrane</keyword>
<reference evidence="2" key="3">
    <citation type="submission" date="2020-06" db="EMBL/GenBank/DDBJ databases">
        <title>Helianthus annuus Genome sequencing and assembly Release 2.</title>
        <authorList>
            <person name="Gouzy J."/>
            <person name="Langlade N."/>
            <person name="Munos S."/>
        </authorList>
    </citation>
    <scope>NUCLEOTIDE SEQUENCE</scope>
    <source>
        <tissue evidence="2">Leaves</tissue>
    </source>
</reference>
<sequence length="52" mass="6193">MEFFRRCKLFNTKTIIKKTHLCSCKVHEFGFGILAYLMVVMLVMFNNVLDNF</sequence>
<keyword evidence="1" id="KW-1133">Transmembrane helix</keyword>
<dbReference type="EMBL" id="CM007902">
    <property type="protein sequence ID" value="OTG02200.1"/>
    <property type="molecule type" value="Genomic_DNA"/>
</dbReference>
<gene>
    <name evidence="3" type="ORF">HannXRQ_Chr13g0410401</name>
    <name evidence="2" type="ORF">HanXRQr2_Chr12g0547281</name>
</gene>
<dbReference type="EMBL" id="MNCJ02000327">
    <property type="protein sequence ID" value="KAF5778421.1"/>
    <property type="molecule type" value="Genomic_DNA"/>
</dbReference>
<reference evidence="3" key="2">
    <citation type="submission" date="2017-02" db="EMBL/GenBank/DDBJ databases">
        <title>Sunflower complete genome.</title>
        <authorList>
            <person name="Langlade N."/>
            <person name="Munos S."/>
        </authorList>
    </citation>
    <scope>NUCLEOTIDE SEQUENCE [LARGE SCALE GENOMIC DNA]</scope>
    <source>
        <tissue evidence="3">Leaves</tissue>
    </source>
</reference>
<dbReference type="Proteomes" id="UP000215914">
    <property type="component" value="Chromosome 13"/>
</dbReference>
<keyword evidence="4" id="KW-1185">Reference proteome</keyword>
<evidence type="ECO:0000313" key="2">
    <source>
        <dbReference type="EMBL" id="KAF5778421.1"/>
    </source>
</evidence>
<organism evidence="3 4">
    <name type="scientific">Helianthus annuus</name>
    <name type="common">Common sunflower</name>
    <dbReference type="NCBI Taxonomy" id="4232"/>
    <lineage>
        <taxon>Eukaryota</taxon>
        <taxon>Viridiplantae</taxon>
        <taxon>Streptophyta</taxon>
        <taxon>Embryophyta</taxon>
        <taxon>Tracheophyta</taxon>
        <taxon>Spermatophyta</taxon>
        <taxon>Magnoliopsida</taxon>
        <taxon>eudicotyledons</taxon>
        <taxon>Gunneridae</taxon>
        <taxon>Pentapetalae</taxon>
        <taxon>asterids</taxon>
        <taxon>campanulids</taxon>
        <taxon>Asterales</taxon>
        <taxon>Asteraceae</taxon>
        <taxon>Asteroideae</taxon>
        <taxon>Heliantheae alliance</taxon>
        <taxon>Heliantheae</taxon>
        <taxon>Helianthus</taxon>
    </lineage>
</organism>
<keyword evidence="1" id="KW-0812">Transmembrane</keyword>
<accession>A0A251STQ3</accession>
<protein>
    <submittedName>
        <fullName evidence="3">Uncharacterized protein</fullName>
    </submittedName>
</protein>
<feature type="transmembrane region" description="Helical" evidence="1">
    <location>
        <begin position="29"/>
        <end position="49"/>
    </location>
</feature>
<evidence type="ECO:0000256" key="1">
    <source>
        <dbReference type="SAM" id="Phobius"/>
    </source>
</evidence>
<dbReference type="Gramene" id="mRNA:HanXRQr2_Chr12g0547281">
    <property type="protein sequence ID" value="mRNA:HanXRQr2_Chr12g0547281"/>
    <property type="gene ID" value="HanXRQr2_Chr12g0547281"/>
</dbReference>
<evidence type="ECO:0000313" key="3">
    <source>
        <dbReference type="EMBL" id="OTG02200.1"/>
    </source>
</evidence>
<dbReference type="AlphaFoldDB" id="A0A251STQ3"/>
<name>A0A251STQ3_HELAN</name>
<reference evidence="2 4" key="1">
    <citation type="journal article" date="2017" name="Nature">
        <title>The sunflower genome provides insights into oil metabolism, flowering and Asterid evolution.</title>
        <authorList>
            <person name="Badouin H."/>
            <person name="Gouzy J."/>
            <person name="Grassa C.J."/>
            <person name="Murat F."/>
            <person name="Staton S.E."/>
            <person name="Cottret L."/>
            <person name="Lelandais-Briere C."/>
            <person name="Owens G.L."/>
            <person name="Carrere S."/>
            <person name="Mayjonade B."/>
            <person name="Legrand L."/>
            <person name="Gill N."/>
            <person name="Kane N.C."/>
            <person name="Bowers J.E."/>
            <person name="Hubner S."/>
            <person name="Bellec A."/>
            <person name="Berard A."/>
            <person name="Berges H."/>
            <person name="Blanchet N."/>
            <person name="Boniface M.C."/>
            <person name="Brunel D."/>
            <person name="Catrice O."/>
            <person name="Chaidir N."/>
            <person name="Claudel C."/>
            <person name="Donnadieu C."/>
            <person name="Faraut T."/>
            <person name="Fievet G."/>
            <person name="Helmstetter N."/>
            <person name="King M."/>
            <person name="Knapp S.J."/>
            <person name="Lai Z."/>
            <person name="Le Paslier M.C."/>
            <person name="Lippi Y."/>
            <person name="Lorenzon L."/>
            <person name="Mandel J.R."/>
            <person name="Marage G."/>
            <person name="Marchand G."/>
            <person name="Marquand E."/>
            <person name="Bret-Mestries E."/>
            <person name="Morien E."/>
            <person name="Nambeesan S."/>
            <person name="Nguyen T."/>
            <person name="Pegot-Espagnet P."/>
            <person name="Pouilly N."/>
            <person name="Raftis F."/>
            <person name="Sallet E."/>
            <person name="Schiex T."/>
            <person name="Thomas J."/>
            <person name="Vandecasteele C."/>
            <person name="Vares D."/>
            <person name="Vear F."/>
            <person name="Vautrin S."/>
            <person name="Crespi M."/>
            <person name="Mangin B."/>
            <person name="Burke J.M."/>
            <person name="Salse J."/>
            <person name="Munos S."/>
            <person name="Vincourt P."/>
            <person name="Rieseberg L.H."/>
            <person name="Langlade N.B."/>
        </authorList>
    </citation>
    <scope>NUCLEOTIDE SEQUENCE [LARGE SCALE GENOMIC DNA]</scope>
    <source>
        <strain evidence="4">cv. SF193</strain>
        <tissue evidence="2">Leaves</tissue>
    </source>
</reference>